<evidence type="ECO:0000313" key="7">
    <source>
        <dbReference type="Proteomes" id="UP001652582"/>
    </source>
</evidence>
<dbReference type="CDD" id="cd00063">
    <property type="entry name" value="FN3"/>
    <property type="match status" value="1"/>
</dbReference>
<evidence type="ECO:0000313" key="10">
    <source>
        <dbReference type="RefSeq" id="XP_023939537.2"/>
    </source>
</evidence>
<dbReference type="GO" id="GO:0005975">
    <property type="term" value="P:carbohydrate metabolic process"/>
    <property type="evidence" value="ECO:0007669"/>
    <property type="project" value="InterPro"/>
</dbReference>
<name>A0A6J1N318_BICAN</name>
<dbReference type="Pfam" id="PF00754">
    <property type="entry name" value="F5_F8_type_C"/>
    <property type="match status" value="1"/>
</dbReference>
<comment type="similarity">
    <text evidence="1 2">Belongs to the glycosyl hydrolase 31 family.</text>
</comment>
<feature type="domain" description="Glycoside hydrolase family 31 TIM barrel" evidence="4">
    <location>
        <begin position="430"/>
        <end position="557"/>
    </location>
</feature>
<dbReference type="PANTHER" id="PTHR22762">
    <property type="entry name" value="ALPHA-GLUCOSIDASE"/>
    <property type="match status" value="1"/>
</dbReference>
<dbReference type="InterPro" id="IPR013783">
    <property type="entry name" value="Ig-like_fold"/>
</dbReference>
<dbReference type="Pfam" id="PF17137">
    <property type="entry name" value="DUF5110"/>
    <property type="match status" value="1"/>
</dbReference>
<dbReference type="GeneID" id="112046906"/>
<feature type="domain" description="F5/8 type C" evidence="3">
    <location>
        <begin position="959"/>
        <end position="1064"/>
    </location>
</feature>
<dbReference type="Gene3D" id="2.60.40.1760">
    <property type="entry name" value="glycosyl hydrolase (family 31)"/>
    <property type="match status" value="1"/>
</dbReference>
<dbReference type="SUPFAM" id="SSF74650">
    <property type="entry name" value="Galactose mutarotase-like"/>
    <property type="match status" value="1"/>
</dbReference>
<proteinExistence type="inferred from homology"/>
<protein>
    <submittedName>
        <fullName evidence="8 9">Alpha-glucosidase 2</fullName>
    </submittedName>
</protein>
<dbReference type="GO" id="GO:0030246">
    <property type="term" value="F:carbohydrate binding"/>
    <property type="evidence" value="ECO:0007669"/>
    <property type="project" value="InterPro"/>
</dbReference>
<dbReference type="SUPFAM" id="SSF51445">
    <property type="entry name" value="(Trans)glycosidases"/>
    <property type="match status" value="1"/>
</dbReference>
<dbReference type="Gene3D" id="3.20.20.80">
    <property type="entry name" value="Glycosidases"/>
    <property type="match status" value="1"/>
</dbReference>
<dbReference type="Gene3D" id="2.60.40.10">
    <property type="entry name" value="Immunoglobulins"/>
    <property type="match status" value="1"/>
</dbReference>
<dbReference type="InterPro" id="IPR008979">
    <property type="entry name" value="Galactose-bd-like_sf"/>
</dbReference>
<dbReference type="InterPro" id="IPR036116">
    <property type="entry name" value="FN3_sf"/>
</dbReference>
<dbReference type="Proteomes" id="UP001652582">
    <property type="component" value="Chromosome 2"/>
</dbReference>
<dbReference type="RefSeq" id="XP_023939537.2">
    <property type="nucleotide sequence ID" value="XM_024083769.2"/>
</dbReference>
<dbReference type="Gene3D" id="2.60.120.260">
    <property type="entry name" value="Galactose-binding domain-like"/>
    <property type="match status" value="1"/>
</dbReference>
<dbReference type="GO" id="GO:0090599">
    <property type="term" value="F:alpha-glucosidase activity"/>
    <property type="evidence" value="ECO:0007669"/>
    <property type="project" value="UniProtKB-ARBA"/>
</dbReference>
<keyword evidence="7" id="KW-1185">Reference proteome</keyword>
<dbReference type="KEGG" id="bany:112046906"/>
<evidence type="ECO:0000259" key="4">
    <source>
        <dbReference type="Pfam" id="PF01055"/>
    </source>
</evidence>
<evidence type="ECO:0000313" key="8">
    <source>
        <dbReference type="RefSeq" id="XP_023939522.2"/>
    </source>
</evidence>
<keyword evidence="2" id="KW-0378">Hydrolase</keyword>
<evidence type="ECO:0000259" key="5">
    <source>
        <dbReference type="Pfam" id="PF17137"/>
    </source>
</evidence>
<keyword evidence="2" id="KW-0326">Glycosidase</keyword>
<gene>
    <name evidence="8 9 10" type="primary">LOC112046906</name>
</gene>
<evidence type="ECO:0000259" key="6">
    <source>
        <dbReference type="Pfam" id="PF21365"/>
    </source>
</evidence>
<dbReference type="Gene3D" id="2.60.40.1180">
    <property type="entry name" value="Golgi alpha-mannosidase II"/>
    <property type="match status" value="2"/>
</dbReference>
<dbReference type="RefSeq" id="XP_023939530.2">
    <property type="nucleotide sequence ID" value="XM_024083762.2"/>
</dbReference>
<feature type="domain" description="DUF5110" evidence="5">
    <location>
        <begin position="680"/>
        <end position="752"/>
    </location>
</feature>
<dbReference type="InterPro" id="IPR017853">
    <property type="entry name" value="GH"/>
</dbReference>
<dbReference type="Pfam" id="PF21365">
    <property type="entry name" value="Glyco_hydro_31_3rd"/>
    <property type="match status" value="1"/>
</dbReference>
<organism evidence="7 8">
    <name type="scientific">Bicyclus anynana</name>
    <name type="common">Squinting bush brown butterfly</name>
    <dbReference type="NCBI Taxonomy" id="110368"/>
    <lineage>
        <taxon>Eukaryota</taxon>
        <taxon>Metazoa</taxon>
        <taxon>Ecdysozoa</taxon>
        <taxon>Arthropoda</taxon>
        <taxon>Hexapoda</taxon>
        <taxon>Insecta</taxon>
        <taxon>Pterygota</taxon>
        <taxon>Neoptera</taxon>
        <taxon>Endopterygota</taxon>
        <taxon>Lepidoptera</taxon>
        <taxon>Glossata</taxon>
        <taxon>Ditrysia</taxon>
        <taxon>Papilionoidea</taxon>
        <taxon>Nymphalidae</taxon>
        <taxon>Satyrinae</taxon>
        <taxon>Satyrini</taxon>
        <taxon>Mycalesina</taxon>
        <taxon>Bicyclus</taxon>
    </lineage>
</organism>
<dbReference type="AlphaFoldDB" id="A0A6J1N318"/>
<accession>A0A6J1N318</accession>
<dbReference type="InterPro" id="IPR011013">
    <property type="entry name" value="Gal_mutarotase_sf_dom"/>
</dbReference>
<dbReference type="SUPFAM" id="SSF49785">
    <property type="entry name" value="Galactose-binding domain-like"/>
    <property type="match status" value="1"/>
</dbReference>
<feature type="domain" description="Glycosyl hydrolase family 31 C-terminal" evidence="6">
    <location>
        <begin position="565"/>
        <end position="662"/>
    </location>
</feature>
<dbReference type="RefSeq" id="XP_023939522.2">
    <property type="nucleotide sequence ID" value="XM_024083754.2"/>
</dbReference>
<reference evidence="7 8" key="1">
    <citation type="submission" date="2025-05" db="UniProtKB">
        <authorList>
            <consortium name="RefSeq"/>
        </authorList>
    </citation>
    <scope>NUCLEOTIDE SEQUENCE [LARGE SCALE GENOMIC DNA]</scope>
</reference>
<evidence type="ECO:0000313" key="9">
    <source>
        <dbReference type="RefSeq" id="XP_023939530.2"/>
    </source>
</evidence>
<evidence type="ECO:0000256" key="1">
    <source>
        <dbReference type="ARBA" id="ARBA00007806"/>
    </source>
</evidence>
<dbReference type="InterPro" id="IPR003961">
    <property type="entry name" value="FN3_dom"/>
</dbReference>
<dbReference type="InterPro" id="IPR000322">
    <property type="entry name" value="Glyco_hydro_31_TIM"/>
</dbReference>
<dbReference type="SUPFAM" id="SSF51011">
    <property type="entry name" value="Glycosyl hydrolase domain"/>
    <property type="match status" value="1"/>
</dbReference>
<sequence length="1079" mass="123468">MAENYNKAQEVGGIKLIEKNESYFTVKFETGEEARLYILNDHVFRYYISPSGVFLEYPEPIDPNDVAKMVVKTEDDYGFDVFNQTVLEDVVTHYVVQTKDIQIVFDKISGTMKVHDTRVDKEVLSETKPLSYIDGESTQCLRQNDNEYYFGGGMQNGRYTHKGEVIHIVNSNNWTDGGVTSPCPFFWSSYGYGVMRNTWQQGIYDFGEISNDFITTSHKGEDFDAYFFINSLPKDLLNDYYELTGKPILLPEYAYYGAHLNAFNRDYWVEVKSDTYGAILYEDGKYYKCYQPKDIGDKNGVLESLNGEKNNYQFSARAMLDRYKRHDMPLGWFIPNDGYGCGYGQTDTLDGDIENLKKFVDYTVETGVEVALWTESNLLPKDPENPKKGERDLSKEVSIANVIALKCDVAWIGSGYSFGLSSVENASDIFVKHTQYNVRPMILMVDGWAGTQRYSAIWSGDQAGGEWEYIRFHIPTYIGSGLSGQPLVGSDMDGIYSGGSKEVNIRDYQWKTFTPLQLNMDGWGNTQKTPFSYDEEASKINRAYLKLKAMLMPYNYSIGYESIQGLPMIRAMFLEFPEETPAYTKDSQYQYMWGPNVLVAPIYNDFKDDDGHSIRDGIYLPNPNQVWIDFLTGTKYQGGKIYNNIMSPLWKIPIFIKDGSIIPMTNSNNNPYEIKRDFRTFTIYPNDTASFYVYEDDGISLDYLQGVTGSATTQIEVSGPETNKVGDLFIKIYKTIGNYPKMIKQRRTILQIKTTEDVGRIKVVANGQPIIVTKAKNTSEFESRDNVYLCKEDFYVNPYLKEHTELKQMFLLLKLEELDVTTNEIMIKVNKYTNQSEIFGNLQGDAKLQETIINFQANYFDSSATSISLEWDDSESSDFYEIERDGVVFTNIKNKSFTFDDFAYDSTHEFRIRSVSNNVASDWSNGILASTHEDPFKCMISGVKITCNLPCQPCQEICNLTDNNKSTLWHTNWGSSGQAKPTDEKYLKLFCDLGDVYELDKVDYIPRNDAGNGTLLELQYTYSTNNKEWSTVSDPIRFESNNSKKTIPFHGKKLRYLQLIVLNAIGSFGSGRHMLFYKK</sequence>
<dbReference type="InterPro" id="IPR048395">
    <property type="entry name" value="Glyco_hydro_31_C"/>
</dbReference>
<evidence type="ECO:0000256" key="2">
    <source>
        <dbReference type="RuleBase" id="RU361185"/>
    </source>
</evidence>
<dbReference type="OrthoDB" id="1334205at2759"/>
<dbReference type="PANTHER" id="PTHR22762:SF166">
    <property type="entry name" value="ALPHA-GLUCOSIDASE"/>
    <property type="match status" value="1"/>
</dbReference>
<dbReference type="SUPFAM" id="SSF49265">
    <property type="entry name" value="Fibronectin type III"/>
    <property type="match status" value="1"/>
</dbReference>
<dbReference type="InterPro" id="IPR000421">
    <property type="entry name" value="FA58C"/>
</dbReference>
<dbReference type="InterPro" id="IPR033403">
    <property type="entry name" value="DUF5110"/>
</dbReference>
<evidence type="ECO:0000259" key="3">
    <source>
        <dbReference type="Pfam" id="PF00754"/>
    </source>
</evidence>
<dbReference type="CDD" id="cd14752">
    <property type="entry name" value="GH31_N"/>
    <property type="match status" value="1"/>
</dbReference>
<dbReference type="Pfam" id="PF01055">
    <property type="entry name" value="Glyco_hydro_31_2nd"/>
    <property type="match status" value="1"/>
</dbReference>
<dbReference type="InterPro" id="IPR013780">
    <property type="entry name" value="Glyco_hydro_b"/>
</dbReference>